<evidence type="ECO:0008006" key="4">
    <source>
        <dbReference type="Google" id="ProtNLM"/>
    </source>
</evidence>
<dbReference type="Proteomes" id="UP000324222">
    <property type="component" value="Unassembled WGS sequence"/>
</dbReference>
<name>A0A5B7F7K6_PORTR</name>
<dbReference type="AlphaFoldDB" id="A0A5B7F7K6"/>
<dbReference type="Gene3D" id="2.40.70.10">
    <property type="entry name" value="Acid Proteases"/>
    <property type="match status" value="1"/>
</dbReference>
<feature type="compositionally biased region" description="Basic and acidic residues" evidence="1">
    <location>
        <begin position="241"/>
        <end position="260"/>
    </location>
</feature>
<proteinExistence type="predicted"/>
<comment type="caution">
    <text evidence="2">The sequence shown here is derived from an EMBL/GenBank/DDBJ whole genome shotgun (WGS) entry which is preliminary data.</text>
</comment>
<dbReference type="EMBL" id="VSRR010005897">
    <property type="protein sequence ID" value="MPC43580.1"/>
    <property type="molecule type" value="Genomic_DNA"/>
</dbReference>
<dbReference type="InterPro" id="IPR021109">
    <property type="entry name" value="Peptidase_aspartic_dom_sf"/>
</dbReference>
<accession>A0A5B7F7K6</accession>
<feature type="region of interest" description="Disordered" evidence="1">
    <location>
        <begin position="322"/>
        <end position="343"/>
    </location>
</feature>
<feature type="region of interest" description="Disordered" evidence="1">
    <location>
        <begin position="236"/>
        <end position="260"/>
    </location>
</feature>
<evidence type="ECO:0000313" key="3">
    <source>
        <dbReference type="Proteomes" id="UP000324222"/>
    </source>
</evidence>
<dbReference type="GO" id="GO:0004190">
    <property type="term" value="F:aspartic-type endopeptidase activity"/>
    <property type="evidence" value="ECO:0007669"/>
    <property type="project" value="InterPro"/>
</dbReference>
<protein>
    <recommendedName>
        <fullName evidence="4">CCHC-type domain-containing protein</fullName>
    </recommendedName>
</protein>
<evidence type="ECO:0000313" key="2">
    <source>
        <dbReference type="EMBL" id="MPC43580.1"/>
    </source>
</evidence>
<reference evidence="2 3" key="1">
    <citation type="submission" date="2019-05" db="EMBL/GenBank/DDBJ databases">
        <title>Another draft genome of Portunus trituberculatus and its Hox gene families provides insights of decapod evolution.</title>
        <authorList>
            <person name="Jeong J.-H."/>
            <person name="Song I."/>
            <person name="Kim S."/>
            <person name="Choi T."/>
            <person name="Kim D."/>
            <person name="Ryu S."/>
            <person name="Kim W."/>
        </authorList>
    </citation>
    <scope>NUCLEOTIDE SEQUENCE [LARGE SCALE GENOMIC DNA]</scope>
    <source>
        <tissue evidence="2">Muscle</tissue>
    </source>
</reference>
<gene>
    <name evidence="2" type="ORF">E2C01_037230</name>
</gene>
<sequence length="394" mass="43697">MRRTSSGEFSGFCWKCGKRHHRSDCRSERRTCSLEDVRACSPTKACCKNCGQWGHRCATCSQLKPRLCKVRSDAIALAVRVLGAVDGRPCPLVVDTGAAKTFVREVVASQDFPAPDGQLCGVTGHCMTLRGPVMSTIMMGGVEDKPVFVADMEEPCLLGLDFLVQSEACMELGRMQMQVRGQWVPLILEDAVEQVESPVTSSDDEDERLELHCRVVREGETADATVIARERQAAARSCGGEVDRDAGRPGETSQRWKDTQRADPDIVPVLRWMEKGEQPSREELSPESPATKALVEQREALRVQDSVLQRSWEDTATHERSWLLVGPPSSPDDEMRSDSEVIGDGDINNVVECVVGECQSPEEEACSGPCLSHPLRMRKRPQWWADYECNSDSE</sequence>
<dbReference type="PROSITE" id="PS00141">
    <property type="entry name" value="ASP_PROTEASE"/>
    <property type="match status" value="1"/>
</dbReference>
<keyword evidence="3" id="KW-1185">Reference proteome</keyword>
<dbReference type="SUPFAM" id="SSF50630">
    <property type="entry name" value="Acid proteases"/>
    <property type="match status" value="1"/>
</dbReference>
<organism evidence="2 3">
    <name type="scientific">Portunus trituberculatus</name>
    <name type="common">Swimming crab</name>
    <name type="synonym">Neptunus trituberculatus</name>
    <dbReference type="NCBI Taxonomy" id="210409"/>
    <lineage>
        <taxon>Eukaryota</taxon>
        <taxon>Metazoa</taxon>
        <taxon>Ecdysozoa</taxon>
        <taxon>Arthropoda</taxon>
        <taxon>Crustacea</taxon>
        <taxon>Multicrustacea</taxon>
        <taxon>Malacostraca</taxon>
        <taxon>Eumalacostraca</taxon>
        <taxon>Eucarida</taxon>
        <taxon>Decapoda</taxon>
        <taxon>Pleocyemata</taxon>
        <taxon>Brachyura</taxon>
        <taxon>Eubrachyura</taxon>
        <taxon>Portunoidea</taxon>
        <taxon>Portunidae</taxon>
        <taxon>Portuninae</taxon>
        <taxon>Portunus</taxon>
    </lineage>
</organism>
<evidence type="ECO:0000256" key="1">
    <source>
        <dbReference type="SAM" id="MobiDB-lite"/>
    </source>
</evidence>
<dbReference type="InterPro" id="IPR001969">
    <property type="entry name" value="Aspartic_peptidase_AS"/>
</dbReference>
<dbReference type="OrthoDB" id="6382106at2759"/>
<dbReference type="GO" id="GO:0006508">
    <property type="term" value="P:proteolysis"/>
    <property type="evidence" value="ECO:0007669"/>
    <property type="project" value="InterPro"/>
</dbReference>